<dbReference type="AlphaFoldDB" id="A0A2P1PWU0"/>
<protein>
    <submittedName>
        <fullName evidence="2">Uncharacterized protein</fullName>
    </submittedName>
</protein>
<dbReference type="KEGG" id="xba:C7S18_19970"/>
<keyword evidence="1" id="KW-0472">Membrane</keyword>
<dbReference type="EMBL" id="CP027860">
    <property type="protein sequence ID" value="AVP99305.1"/>
    <property type="molecule type" value="Genomic_DNA"/>
</dbReference>
<evidence type="ECO:0000313" key="2">
    <source>
        <dbReference type="EMBL" id="AVP99305.1"/>
    </source>
</evidence>
<feature type="transmembrane region" description="Helical" evidence="1">
    <location>
        <begin position="21"/>
        <end position="38"/>
    </location>
</feature>
<gene>
    <name evidence="2" type="ORF">C7S18_19970</name>
</gene>
<proteinExistence type="predicted"/>
<dbReference type="RefSeq" id="WP_106893223.1">
    <property type="nucleotide sequence ID" value="NZ_CP027860.1"/>
</dbReference>
<evidence type="ECO:0000256" key="1">
    <source>
        <dbReference type="SAM" id="Phobius"/>
    </source>
</evidence>
<accession>A0A2P1PWU0</accession>
<name>A0A2P1PWU0_9GAMM</name>
<evidence type="ECO:0000313" key="3">
    <source>
        <dbReference type="Proteomes" id="UP000241074"/>
    </source>
</evidence>
<keyword evidence="1" id="KW-1133">Transmembrane helix</keyword>
<sequence>MRYAGHNSPGITGGLKVKWRWISISIVTLTVIVGGIVLNRSAGDQSGLITTEAPPSLSNGSPDALKVADNEDKAKMPKISGDELVPVTGVDSLEADDRGASQSVIDDIRSRNLHPSAEASAMASASRLCVFLRESYPSIEPSLSETQRQGVRSTLEQFTSKRCAGVSELDADLATEAADRVRTEDPDFALLQQIISQPGYSPEKAASLQSMLSSANPEVRALAAESLAGGGFEQNPLAHRVREVADPNSERGRDLQQTAIGLAQCRYHNECGAAGVWAISRCLEAQNCRPGEGLDQFIVRRYAPEEVAAIREMAQYLMSLEPPKI</sequence>
<organism evidence="2 3">
    <name type="scientific">Ahniella affigens</name>
    <dbReference type="NCBI Taxonomy" id="2021234"/>
    <lineage>
        <taxon>Bacteria</taxon>
        <taxon>Pseudomonadati</taxon>
        <taxon>Pseudomonadota</taxon>
        <taxon>Gammaproteobacteria</taxon>
        <taxon>Lysobacterales</taxon>
        <taxon>Rhodanobacteraceae</taxon>
        <taxon>Ahniella</taxon>
    </lineage>
</organism>
<dbReference type="Proteomes" id="UP000241074">
    <property type="component" value="Chromosome"/>
</dbReference>
<keyword evidence="3" id="KW-1185">Reference proteome</keyword>
<keyword evidence="1" id="KW-0812">Transmembrane</keyword>
<reference evidence="2 3" key="2">
    <citation type="submission" date="2018-03" db="EMBL/GenBank/DDBJ databases">
        <authorList>
            <person name="Keele B.F."/>
        </authorList>
    </citation>
    <scope>NUCLEOTIDE SEQUENCE [LARGE SCALE GENOMIC DNA]</scope>
    <source>
        <strain evidence="2 3">D13</strain>
    </source>
</reference>
<reference evidence="2 3" key="1">
    <citation type="submission" date="2018-03" db="EMBL/GenBank/DDBJ databases">
        <title>Ahniella affigens gen. nov., sp. nov., a gammaproteobacterium isolated from sandy soil near a stream.</title>
        <authorList>
            <person name="Ko Y."/>
            <person name="Kim J.-H."/>
        </authorList>
    </citation>
    <scope>NUCLEOTIDE SEQUENCE [LARGE SCALE GENOMIC DNA]</scope>
    <source>
        <strain evidence="2 3">D13</strain>
    </source>
</reference>